<dbReference type="AlphaFoldDB" id="L0R594"/>
<evidence type="ECO:0000313" key="1">
    <source>
        <dbReference type="EMBL" id="CCO13699.1"/>
    </source>
</evidence>
<accession>L0R594</accession>
<name>L0R594_HUMAN</name>
<dbReference type="EMBL" id="HF547988">
    <property type="protein sequence ID" value="CCO13699.1"/>
    <property type="molecule type" value="Genomic_DNA"/>
</dbReference>
<reference evidence="1" key="1">
    <citation type="submission" date="2012-10" db="EMBL/GenBank/DDBJ databases">
        <title>Direct identification of alternative open reading frame translation products in human.</title>
        <authorList>
            <person name="Vanderperre B."/>
            <person name="Lucier J.-F."/>
            <person name="Motard J."/>
            <person name="Tremblay G."/>
            <person name="Vanderperre S."/>
            <person name="Wisztorski M."/>
            <person name="Salzet M."/>
            <person name="Boisvert F.-M."/>
            <person name="Roucou X."/>
        </authorList>
    </citation>
    <scope>NUCLEOTIDE SEQUENCE</scope>
</reference>
<organism evidence="1">
    <name type="scientific">Homo sapiens</name>
    <name type="common">Human</name>
    <dbReference type="NCBI Taxonomy" id="9606"/>
    <lineage>
        <taxon>Eukaryota</taxon>
        <taxon>Metazoa</taxon>
        <taxon>Chordata</taxon>
        <taxon>Craniata</taxon>
        <taxon>Vertebrata</taxon>
        <taxon>Euteleostomi</taxon>
        <taxon>Mammalia</taxon>
        <taxon>Eutheria</taxon>
        <taxon>Euarchontoglires</taxon>
        <taxon>Primates</taxon>
        <taxon>Haplorrhini</taxon>
        <taxon>Catarrhini</taxon>
        <taxon>Hominidae</taxon>
        <taxon>Homo</taxon>
    </lineage>
</organism>
<gene>
    <name evidence="1" type="primary">CCBL2</name>
</gene>
<dbReference type="ChiTaRS" id="KYAT3">
    <property type="organism name" value="human"/>
</dbReference>
<sequence>MELLLSAATCWMLKGISVQLEFKYFHCFSKAVNPTPNNIFGGSDLFFPVEMY</sequence>
<proteinExistence type="predicted"/>
<protein>
    <submittedName>
        <fullName evidence="1">Alternative protein CCBL2</fullName>
    </submittedName>
</protein>